<dbReference type="EMBL" id="CP098502">
    <property type="protein sequence ID" value="UTI63351.1"/>
    <property type="molecule type" value="Genomic_DNA"/>
</dbReference>
<dbReference type="RefSeq" id="WP_254570079.1">
    <property type="nucleotide sequence ID" value="NZ_CP098502.1"/>
</dbReference>
<organism evidence="3 4">
    <name type="scientific">Paraconexibacter antarcticus</name>
    <dbReference type="NCBI Taxonomy" id="2949664"/>
    <lineage>
        <taxon>Bacteria</taxon>
        <taxon>Bacillati</taxon>
        <taxon>Actinomycetota</taxon>
        <taxon>Thermoleophilia</taxon>
        <taxon>Solirubrobacterales</taxon>
        <taxon>Paraconexibacteraceae</taxon>
        <taxon>Paraconexibacter</taxon>
    </lineage>
</organism>
<evidence type="ECO:0008006" key="5">
    <source>
        <dbReference type="Google" id="ProtNLM"/>
    </source>
</evidence>
<evidence type="ECO:0000313" key="4">
    <source>
        <dbReference type="Proteomes" id="UP001056035"/>
    </source>
</evidence>
<sequence length="297" mass="31383">MTSAPARLAAFVALLVAAFGTAALLGGAVDPSGASTDSPAPTEQQASGQHDAMAGGGDHTSAASSELETATGAEAVPGLSVVEAGLRLVLLSDRTAAAGRTTVACKIVREDGAPVRAFDVEHAKRMHLIVVRRDLRGFQHLHPVMDAAGTWRAKVDLPRPGTYRVFADFRTADGKRTLGADLHVPGDFRPEPIPAPAAVAQTDSGLQVTLRRDGDQFAFSVRRGGRSVDAELQPYLGAKGHLVTLRAGDLAYLHTHPHGDQLAFEAELPSAGMYRLWVQFRLDGRVHTAAFTQESTT</sequence>
<evidence type="ECO:0000256" key="2">
    <source>
        <dbReference type="SAM" id="SignalP"/>
    </source>
</evidence>
<name>A0ABY5DMV7_9ACTN</name>
<feature type="region of interest" description="Disordered" evidence="1">
    <location>
        <begin position="30"/>
        <end position="69"/>
    </location>
</feature>
<proteinExistence type="predicted"/>
<feature type="chain" id="PRO_5045700541" description="Secreted protein" evidence="2">
    <location>
        <begin position="23"/>
        <end position="297"/>
    </location>
</feature>
<feature type="compositionally biased region" description="Polar residues" evidence="1">
    <location>
        <begin position="33"/>
        <end position="48"/>
    </location>
</feature>
<reference evidence="3 4" key="1">
    <citation type="submission" date="2022-06" db="EMBL/GenBank/DDBJ databases">
        <title>Paraconexibacter antarcticus.</title>
        <authorList>
            <person name="Kim C.S."/>
        </authorList>
    </citation>
    <scope>NUCLEOTIDE SEQUENCE [LARGE SCALE GENOMIC DNA]</scope>
    <source>
        <strain evidence="3 4">02-257</strain>
    </source>
</reference>
<dbReference type="Proteomes" id="UP001056035">
    <property type="component" value="Chromosome"/>
</dbReference>
<gene>
    <name evidence="3" type="ORF">NBH00_18595</name>
</gene>
<evidence type="ECO:0000313" key="3">
    <source>
        <dbReference type="EMBL" id="UTI63351.1"/>
    </source>
</evidence>
<feature type="signal peptide" evidence="2">
    <location>
        <begin position="1"/>
        <end position="22"/>
    </location>
</feature>
<keyword evidence="2" id="KW-0732">Signal</keyword>
<protein>
    <recommendedName>
        <fullName evidence="5">Secreted protein</fullName>
    </recommendedName>
</protein>
<evidence type="ECO:0000256" key="1">
    <source>
        <dbReference type="SAM" id="MobiDB-lite"/>
    </source>
</evidence>
<keyword evidence="4" id="KW-1185">Reference proteome</keyword>
<accession>A0ABY5DMV7</accession>